<evidence type="ECO:0000313" key="11">
    <source>
        <dbReference type="RefSeq" id="XP_005089954.1"/>
    </source>
</evidence>
<dbReference type="Pfam" id="PF00400">
    <property type="entry name" value="WD40"/>
    <property type="match status" value="4"/>
</dbReference>
<dbReference type="Proteomes" id="UP000694888">
    <property type="component" value="Unplaced"/>
</dbReference>
<reference evidence="11" key="1">
    <citation type="submission" date="2025-08" db="UniProtKB">
        <authorList>
            <consortium name="RefSeq"/>
        </authorList>
    </citation>
    <scope>IDENTIFICATION</scope>
</reference>
<keyword evidence="10" id="KW-1185">Reference proteome</keyword>
<dbReference type="GeneID" id="101852063"/>
<sequence length="1259" mass="138069">MDIQLECFVGPVTSLTACANKLIIGCGSEITIFNLASEKYENTQQIFVGSSVHGLRAGLSYGNEHSLCVFGAKHARIVTLSNCDSEDKKSDINLVSDVFHAEDWIWDARWLCDQDKSERESDEYGTVALALAHNTVVHWNWKENKVSRTRHCTEKCILYCAHFIGDSWSDLVLAAGTVFNKIVLWPVGNCNSQDLDEPVDIVHTLSGHKGVIFSISFHPKLRKICSASDDRSIRLWKLTFQCNDFSALKPSDWNTMESTLLLCLFGHSARVWDVELMTTCFASVGEDATCNVWDYDGNIITKFKGHQGRSIWSLAVGEDEKNLFTGGGDGSVRMWSLEQGRDKQMSQTVLTLPSSAARCHGQEDFPRSVTLLNYNMVLVMMNSGSLLCYHISEQQFSELLSGADFHSYSVVSPCPDGRSLAVGSISGKLCVIKVLESGETVSCEKTVFSGKVLGITWIDVDCLVISGPLGYCHLLTVETSSPAETQGQQMSILTQRELSLPPSKHRWVTAACMVPLSDGPARGAPALMVCGDKDGSVHSYTLSPENTSDADGSQTTPLLPHQTFQKVHSKAGVTYVCYRDGRVHTAGRDGFYRQWEVKNGALSQLHGNKILKGLEWIDRLEWHNGDLLVYGFFSSQFTVWSVTYNQQIMSVQCGGGHRSWGCCHENGVLRFVYLKAGAVYLVDSERQTKQRIIRAPLHGRELSGATVIGFVHCQEGTWAPLVCTASEDTSLSVGVMRHDQGLVQWEPLASLKGHLSSVRCVTAVPCEGIHKLPPRSDLEWDHADKETSFVLFSGGGRAELRAWKLQVMPPMCRRGGHSYGGRVNVERVVSEATEEADVMNEIQTSRLTKHAVSVTETPSSIDCDKHGVSLSSVSTGSAVDPTLSGAGTSTSRSQQICSYKHLATHFLGECRHKQRSSSWKTRKLRLDPETRVMSVAATTVSQLEPGSQRDDTASGGHVSGLYLVSLAGSDGVLRVLLFDEATQNFSAVVQSSFHKGCVLKVTHHLQHTSDSQPTLLLLSASTNGQIVVWKLGQEVIQKCTNDRSLNHRGKVKTNKNPDNHCERGQQNQSKAGSCEAGTDEEEGDVSDDYTDFTRQGEDDKEDKHKDWQPLASLPAHQSGVNSLHSLQVSDSQFLVASGGDDNAVTVQLCQLSGVQVNLLCKVTQHRAHAAQVTGIKFINPSLVVSASIDQRICVWRLRCNGEKSMHLELVQCKYSNLSDVSFMDICQFSGSVHVLCGGEGLTLHTLIDGTEAITGQNAS</sequence>
<dbReference type="InterPro" id="IPR015943">
    <property type="entry name" value="WD40/YVTN_repeat-like_dom_sf"/>
</dbReference>
<organism evidence="10 11">
    <name type="scientific">Aplysia californica</name>
    <name type="common">California sea hare</name>
    <dbReference type="NCBI Taxonomy" id="6500"/>
    <lineage>
        <taxon>Eukaryota</taxon>
        <taxon>Metazoa</taxon>
        <taxon>Spiralia</taxon>
        <taxon>Lophotrochozoa</taxon>
        <taxon>Mollusca</taxon>
        <taxon>Gastropoda</taxon>
        <taxon>Heterobranchia</taxon>
        <taxon>Euthyneura</taxon>
        <taxon>Tectipleura</taxon>
        <taxon>Aplysiida</taxon>
        <taxon>Aplysioidea</taxon>
        <taxon>Aplysiidae</taxon>
        <taxon>Aplysia</taxon>
    </lineage>
</organism>
<dbReference type="InterPro" id="IPR051973">
    <property type="entry name" value="tRNA_Anticodon_Mtase-Reg"/>
</dbReference>
<evidence type="ECO:0000256" key="6">
    <source>
        <dbReference type="ARBA" id="ARBA00038255"/>
    </source>
</evidence>
<evidence type="ECO:0000313" key="10">
    <source>
        <dbReference type="Proteomes" id="UP000694888"/>
    </source>
</evidence>
<dbReference type="PROSITE" id="PS50294">
    <property type="entry name" value="WD_REPEATS_REGION"/>
    <property type="match status" value="1"/>
</dbReference>
<comment type="similarity">
    <text evidence="6">Belongs to the WD repeat WDR6 family.</text>
</comment>
<keyword evidence="2" id="KW-0963">Cytoplasm</keyword>
<evidence type="ECO:0000256" key="2">
    <source>
        <dbReference type="ARBA" id="ARBA00022490"/>
    </source>
</evidence>
<dbReference type="Gene3D" id="2.130.10.10">
    <property type="entry name" value="YVTN repeat-like/Quinoprotein amine dehydrogenase"/>
    <property type="match status" value="5"/>
</dbReference>
<dbReference type="SUPFAM" id="SSF50978">
    <property type="entry name" value="WD40 repeat-like"/>
    <property type="match status" value="2"/>
</dbReference>
<evidence type="ECO:0000256" key="3">
    <source>
        <dbReference type="ARBA" id="ARBA00022574"/>
    </source>
</evidence>
<name>A0ABM0JBN1_APLCA</name>
<evidence type="ECO:0000256" key="1">
    <source>
        <dbReference type="ARBA" id="ARBA00004496"/>
    </source>
</evidence>
<dbReference type="RefSeq" id="XP_005089954.1">
    <property type="nucleotide sequence ID" value="XM_005089897.3"/>
</dbReference>
<dbReference type="PROSITE" id="PS50082">
    <property type="entry name" value="WD_REPEATS_2"/>
    <property type="match status" value="2"/>
</dbReference>
<dbReference type="SMART" id="SM00320">
    <property type="entry name" value="WD40"/>
    <property type="match status" value="10"/>
</dbReference>
<feature type="compositionally biased region" description="Basic and acidic residues" evidence="9">
    <location>
        <begin position="1094"/>
        <end position="1105"/>
    </location>
</feature>
<feature type="region of interest" description="Disordered" evidence="9">
    <location>
        <begin position="1046"/>
        <end position="1105"/>
    </location>
</feature>
<proteinExistence type="inferred from homology"/>
<keyword evidence="3 8" id="KW-0853">WD repeat</keyword>
<evidence type="ECO:0000256" key="8">
    <source>
        <dbReference type="PROSITE-ProRule" id="PRU00221"/>
    </source>
</evidence>
<feature type="repeat" description="WD" evidence="8">
    <location>
        <begin position="311"/>
        <end position="345"/>
    </location>
</feature>
<feature type="compositionally biased region" description="Acidic residues" evidence="9">
    <location>
        <begin position="1077"/>
        <end position="1090"/>
    </location>
</feature>
<keyword evidence="5" id="KW-0677">Repeat</keyword>
<accession>A0ABM0JBN1</accession>
<feature type="repeat" description="WD" evidence="8">
    <location>
        <begin position="205"/>
        <end position="238"/>
    </location>
</feature>
<gene>
    <name evidence="11" type="primary">LOC101852063</name>
</gene>
<evidence type="ECO:0000256" key="5">
    <source>
        <dbReference type="ARBA" id="ARBA00022737"/>
    </source>
</evidence>
<dbReference type="InterPro" id="IPR001680">
    <property type="entry name" value="WD40_rpt"/>
</dbReference>
<dbReference type="PANTHER" id="PTHR14344:SF3">
    <property type="entry name" value="WD REPEAT-CONTAINING PROTEIN 6"/>
    <property type="match status" value="1"/>
</dbReference>
<comment type="subcellular location">
    <subcellularLocation>
        <location evidence="1">Cytoplasm</location>
    </subcellularLocation>
</comment>
<keyword evidence="4" id="KW-0819">tRNA processing</keyword>
<protein>
    <recommendedName>
        <fullName evidence="7">tRNA (34-2'-O)-methyltransferase regulator WDR6</fullName>
    </recommendedName>
</protein>
<evidence type="ECO:0000256" key="4">
    <source>
        <dbReference type="ARBA" id="ARBA00022694"/>
    </source>
</evidence>
<dbReference type="PANTHER" id="PTHR14344">
    <property type="entry name" value="WD REPEAT PROTEIN"/>
    <property type="match status" value="1"/>
</dbReference>
<evidence type="ECO:0000256" key="7">
    <source>
        <dbReference type="ARBA" id="ARBA00040154"/>
    </source>
</evidence>
<dbReference type="InterPro" id="IPR036322">
    <property type="entry name" value="WD40_repeat_dom_sf"/>
</dbReference>
<evidence type="ECO:0000256" key="9">
    <source>
        <dbReference type="SAM" id="MobiDB-lite"/>
    </source>
</evidence>